<accession>A0A9Q1FP13</accession>
<dbReference type="GO" id="GO:0071949">
    <property type="term" value="F:FAD binding"/>
    <property type="evidence" value="ECO:0007669"/>
    <property type="project" value="InterPro"/>
</dbReference>
<evidence type="ECO:0000259" key="1">
    <source>
        <dbReference type="SMART" id="SM01034"/>
    </source>
</evidence>
<name>A0A9Q1FP13_SYNKA</name>
<dbReference type="PANTHER" id="PTHR34035:SF1">
    <property type="entry name" value="TESTIS-EXPRESSED PROTEIN 47"/>
    <property type="match status" value="1"/>
</dbReference>
<organism evidence="2 3">
    <name type="scientific">Synaphobranchus kaupii</name>
    <name type="common">Kaup's arrowtooth eel</name>
    <dbReference type="NCBI Taxonomy" id="118154"/>
    <lineage>
        <taxon>Eukaryota</taxon>
        <taxon>Metazoa</taxon>
        <taxon>Chordata</taxon>
        <taxon>Craniata</taxon>
        <taxon>Vertebrata</taxon>
        <taxon>Euteleostomi</taxon>
        <taxon>Actinopterygii</taxon>
        <taxon>Neopterygii</taxon>
        <taxon>Teleostei</taxon>
        <taxon>Anguilliformes</taxon>
        <taxon>Synaphobranchidae</taxon>
        <taxon>Synaphobranchus</taxon>
    </lineage>
</organism>
<comment type="caution">
    <text evidence="2">The sequence shown here is derived from an EMBL/GenBank/DDBJ whole genome shotgun (WGS) entry which is preliminary data.</text>
</comment>
<dbReference type="Pfam" id="PF24787">
    <property type="entry name" value="TEX47"/>
    <property type="match status" value="1"/>
</dbReference>
<dbReference type="InterPro" id="IPR007024">
    <property type="entry name" value="BLUF_domain"/>
</dbReference>
<dbReference type="SMART" id="SM01034">
    <property type="entry name" value="BLUF"/>
    <property type="match status" value="1"/>
</dbReference>
<dbReference type="InterPro" id="IPR055308">
    <property type="entry name" value="TEX47-like"/>
</dbReference>
<dbReference type="GO" id="GO:0009882">
    <property type="term" value="F:blue light photoreceptor activity"/>
    <property type="evidence" value="ECO:0007669"/>
    <property type="project" value="InterPro"/>
</dbReference>
<feature type="domain" description="BLUF" evidence="1">
    <location>
        <begin position="164"/>
        <end position="268"/>
    </location>
</feature>
<dbReference type="PANTHER" id="PTHR34035">
    <property type="entry name" value="TESTIS-EXPRESSED PROTEIN 47"/>
    <property type="match status" value="1"/>
</dbReference>
<dbReference type="Proteomes" id="UP001152622">
    <property type="component" value="Chromosome 4"/>
</dbReference>
<reference evidence="2" key="1">
    <citation type="journal article" date="2023" name="Science">
        <title>Genome structures resolve the early diversification of teleost fishes.</title>
        <authorList>
            <person name="Parey E."/>
            <person name="Louis A."/>
            <person name="Montfort J."/>
            <person name="Bouchez O."/>
            <person name="Roques C."/>
            <person name="Iampietro C."/>
            <person name="Lluch J."/>
            <person name="Castinel A."/>
            <person name="Donnadieu C."/>
            <person name="Desvignes T."/>
            <person name="Floi Bucao C."/>
            <person name="Jouanno E."/>
            <person name="Wen M."/>
            <person name="Mejri S."/>
            <person name="Dirks R."/>
            <person name="Jansen H."/>
            <person name="Henkel C."/>
            <person name="Chen W.J."/>
            <person name="Zahm M."/>
            <person name="Cabau C."/>
            <person name="Klopp C."/>
            <person name="Thompson A.W."/>
            <person name="Robinson-Rechavi M."/>
            <person name="Braasch I."/>
            <person name="Lecointre G."/>
            <person name="Bobe J."/>
            <person name="Postlethwait J.H."/>
            <person name="Berthelot C."/>
            <person name="Roest Crollius H."/>
            <person name="Guiguen Y."/>
        </authorList>
    </citation>
    <scope>NUCLEOTIDE SEQUENCE</scope>
    <source>
        <strain evidence="2">WJC10195</strain>
    </source>
</reference>
<protein>
    <recommendedName>
        <fullName evidence="1">BLUF domain-containing protein</fullName>
    </recommendedName>
</protein>
<sequence>MASESKKPRATPFDMETSAFGERESLYRKLEDSRRAVRKFGRTVRHEKIRNNERRICERRHTASGAFECAVLVIRGNIAAPGGINRSVRYAVGTSEVNKAGGGPDPASMARKQVLITTRRTGMEFGNRDKKQKTSEDKVRTSLYHRRLARRMILAPQEELRFLLHRLILIGRISPELAAKRDLGAHYEKLSQHLQRRYQADAYTGLLLLYPSHVVHIVESSSEVLVYVLRDLWDMQSQPCSALILESRILVVSHDVQSRLFQDWSYKVLDLPAMTLTKRSKREPTEKLVTSSLKLILKLGSHLQKASKIQNMSVSAESLLQKVPELFVPQNVLAQLIERTELLTPQQYLKAYHTPIYTPITSGHTFGSVCPHAV</sequence>
<proteinExistence type="predicted"/>
<gene>
    <name evidence="2" type="ORF">SKAU_G00119440</name>
</gene>
<evidence type="ECO:0000313" key="2">
    <source>
        <dbReference type="EMBL" id="KAJ8363113.1"/>
    </source>
</evidence>
<keyword evidence="3" id="KW-1185">Reference proteome</keyword>
<evidence type="ECO:0000313" key="3">
    <source>
        <dbReference type="Proteomes" id="UP001152622"/>
    </source>
</evidence>
<dbReference type="OrthoDB" id="548795at2759"/>
<dbReference type="AlphaFoldDB" id="A0A9Q1FP13"/>
<dbReference type="EMBL" id="JAINUF010000004">
    <property type="protein sequence ID" value="KAJ8363113.1"/>
    <property type="molecule type" value="Genomic_DNA"/>
</dbReference>